<evidence type="ECO:0000313" key="2">
    <source>
        <dbReference type="Proteomes" id="UP000095287"/>
    </source>
</evidence>
<dbReference type="PANTHER" id="PTHR23021">
    <property type="entry name" value="SERPENTINE RECEPTOR, CLASS T"/>
    <property type="match status" value="1"/>
</dbReference>
<dbReference type="WBParaSite" id="L893_g16599.t1">
    <property type="protein sequence ID" value="L893_g16599.t1"/>
    <property type="gene ID" value="L893_g16599"/>
</dbReference>
<keyword evidence="2" id="KW-1185">Reference proteome</keyword>
<feature type="transmembrane region" description="Helical" evidence="1">
    <location>
        <begin position="216"/>
        <end position="234"/>
    </location>
</feature>
<keyword evidence="1" id="KW-0472">Membrane</keyword>
<feature type="transmembrane region" description="Helical" evidence="1">
    <location>
        <begin position="47"/>
        <end position="71"/>
    </location>
</feature>
<dbReference type="Gene3D" id="1.20.1070.10">
    <property type="entry name" value="Rhodopsin 7-helix transmembrane proteins"/>
    <property type="match status" value="1"/>
</dbReference>
<dbReference type="Proteomes" id="UP000095287">
    <property type="component" value="Unplaced"/>
</dbReference>
<keyword evidence="1" id="KW-1133">Transmembrane helix</keyword>
<accession>A0A1I7YIC1</accession>
<feature type="transmembrane region" description="Helical" evidence="1">
    <location>
        <begin position="246"/>
        <end position="269"/>
    </location>
</feature>
<protein>
    <submittedName>
        <fullName evidence="3">G_PROTEIN_RECEP_F1_2 domain-containing protein</fullName>
    </submittedName>
</protein>
<feature type="transmembrane region" description="Helical" evidence="1">
    <location>
        <begin position="120"/>
        <end position="139"/>
    </location>
</feature>
<organism evidence="2 3">
    <name type="scientific">Steinernema glaseri</name>
    <dbReference type="NCBI Taxonomy" id="37863"/>
    <lineage>
        <taxon>Eukaryota</taxon>
        <taxon>Metazoa</taxon>
        <taxon>Ecdysozoa</taxon>
        <taxon>Nematoda</taxon>
        <taxon>Chromadorea</taxon>
        <taxon>Rhabditida</taxon>
        <taxon>Tylenchina</taxon>
        <taxon>Panagrolaimomorpha</taxon>
        <taxon>Strongyloidoidea</taxon>
        <taxon>Steinernematidae</taxon>
        <taxon>Steinernema</taxon>
    </lineage>
</organism>
<sequence length="304" mass="34459">MSHVPEPHRIILGTVYSVLSIAALPLYLHIIALFLSREKYRQLMCYVAMAQIGLFDCVLLFGQVILGVLIACDLRSWTHLNYIVSAITNTGWNGLFPSILLLAVNRLDVICALKLFRRRLYAYALLALCWLFAFCFFLLPCLTPFARIRIDFSLLLLDYDLRAPLSSGLQSFEYIASFVFLGLTLTVYGAIVLLLMKKRRELTSDQQMVAPAELRLMVQGSATFLSSALIVIGWHTSSALMPKYYWVTATVNLMIILNCGYLNPLLILAMNKEVREDVLQPFRRSKMFLRTKRVGIIDSPGVSF</sequence>
<name>A0A1I7YIC1_9BILA</name>
<feature type="transmembrane region" description="Helical" evidence="1">
    <location>
        <begin position="174"/>
        <end position="195"/>
    </location>
</feature>
<proteinExistence type="predicted"/>
<dbReference type="InterPro" id="IPR019425">
    <property type="entry name" value="7TM_GPCR_serpentine_rcpt_Srt"/>
</dbReference>
<feature type="transmembrane region" description="Helical" evidence="1">
    <location>
        <begin position="15"/>
        <end position="35"/>
    </location>
</feature>
<feature type="transmembrane region" description="Helical" evidence="1">
    <location>
        <begin position="91"/>
        <end position="113"/>
    </location>
</feature>
<keyword evidence="1" id="KW-0812">Transmembrane</keyword>
<dbReference type="PANTHER" id="PTHR23021:SF82">
    <property type="entry name" value="G PROTEIN-COUPLED RECEPTOR"/>
    <property type="match status" value="1"/>
</dbReference>
<dbReference type="AlphaFoldDB" id="A0A1I7YIC1"/>
<dbReference type="SUPFAM" id="SSF81321">
    <property type="entry name" value="Family A G protein-coupled receptor-like"/>
    <property type="match status" value="1"/>
</dbReference>
<evidence type="ECO:0000256" key="1">
    <source>
        <dbReference type="SAM" id="Phobius"/>
    </source>
</evidence>
<reference evidence="3" key="1">
    <citation type="submission" date="2016-11" db="UniProtKB">
        <authorList>
            <consortium name="WormBaseParasite"/>
        </authorList>
    </citation>
    <scope>IDENTIFICATION</scope>
</reference>
<evidence type="ECO:0000313" key="3">
    <source>
        <dbReference type="WBParaSite" id="L893_g16599.t1"/>
    </source>
</evidence>